<name>A0A9Q3BX05_9BASI</name>
<keyword evidence="2" id="KW-1185">Reference proteome</keyword>
<gene>
    <name evidence="1" type="ORF">O181_011990</name>
</gene>
<accession>A0A9Q3BX05</accession>
<proteinExistence type="predicted"/>
<comment type="caution">
    <text evidence="1">The sequence shown here is derived from an EMBL/GenBank/DDBJ whole genome shotgun (WGS) entry which is preliminary data.</text>
</comment>
<dbReference type="AlphaFoldDB" id="A0A9Q3BX05"/>
<organism evidence="1 2">
    <name type="scientific">Austropuccinia psidii MF-1</name>
    <dbReference type="NCBI Taxonomy" id="1389203"/>
    <lineage>
        <taxon>Eukaryota</taxon>
        <taxon>Fungi</taxon>
        <taxon>Dikarya</taxon>
        <taxon>Basidiomycota</taxon>
        <taxon>Pucciniomycotina</taxon>
        <taxon>Pucciniomycetes</taxon>
        <taxon>Pucciniales</taxon>
        <taxon>Sphaerophragmiaceae</taxon>
        <taxon>Austropuccinia</taxon>
    </lineage>
</organism>
<reference evidence="1" key="1">
    <citation type="submission" date="2021-03" db="EMBL/GenBank/DDBJ databases">
        <title>Draft genome sequence of rust myrtle Austropuccinia psidii MF-1, a brazilian biotype.</title>
        <authorList>
            <person name="Quecine M.C."/>
            <person name="Pachon D.M.R."/>
            <person name="Bonatelli M.L."/>
            <person name="Correr F.H."/>
            <person name="Franceschini L.M."/>
            <person name="Leite T.F."/>
            <person name="Margarido G.R.A."/>
            <person name="Almeida C.A."/>
            <person name="Ferrarezi J.A."/>
            <person name="Labate C.A."/>
        </authorList>
    </citation>
    <scope>NUCLEOTIDE SEQUENCE</scope>
    <source>
        <strain evidence="1">MF-1</strain>
    </source>
</reference>
<evidence type="ECO:0000313" key="2">
    <source>
        <dbReference type="Proteomes" id="UP000765509"/>
    </source>
</evidence>
<dbReference type="Proteomes" id="UP000765509">
    <property type="component" value="Unassembled WGS sequence"/>
</dbReference>
<evidence type="ECO:0000313" key="1">
    <source>
        <dbReference type="EMBL" id="MBW0472275.1"/>
    </source>
</evidence>
<dbReference type="EMBL" id="AVOT02003031">
    <property type="protein sequence ID" value="MBW0472275.1"/>
    <property type="molecule type" value="Genomic_DNA"/>
</dbReference>
<dbReference type="OrthoDB" id="420169at2759"/>
<protein>
    <submittedName>
        <fullName evidence="1">Uncharacterized protein</fullName>
    </submittedName>
</protein>
<sequence>MSKDLICVLYTYKNAFASNNEPSGAIRGNKVYITLNINRPYPPVLRRLDYLASPRPREALEKHIQDLMQLCVLTNVGHNEEFEVINPVIIALHNDKSRVV</sequence>